<evidence type="ECO:0000313" key="2">
    <source>
        <dbReference type="Proteomes" id="UP000238916"/>
    </source>
</evidence>
<name>A0A2U3K5T2_9FIRM</name>
<reference evidence="2" key="1">
    <citation type="submission" date="2018-02" db="EMBL/GenBank/DDBJ databases">
        <authorList>
            <person name="Hausmann B."/>
        </authorList>
    </citation>
    <scope>NUCLEOTIDE SEQUENCE [LARGE SCALE GENOMIC DNA]</scope>
    <source>
        <strain evidence="2">Peat soil MAG SbF1</strain>
    </source>
</reference>
<dbReference type="OrthoDB" id="1798722at2"/>
<sequence>MGFGVPFVPVPSIVGLFDTYPIGATLRIGMDSSYWVGQFGGIQAGVALLTNARLHSNIGTPIDGFRPVVRIPIRSITFVSQ</sequence>
<organism evidence="1 2">
    <name type="scientific">Candidatus Desulfosporosinus infrequens</name>
    <dbReference type="NCBI Taxonomy" id="2043169"/>
    <lineage>
        <taxon>Bacteria</taxon>
        <taxon>Bacillati</taxon>
        <taxon>Bacillota</taxon>
        <taxon>Clostridia</taxon>
        <taxon>Eubacteriales</taxon>
        <taxon>Desulfitobacteriaceae</taxon>
        <taxon>Desulfosporosinus</taxon>
    </lineage>
</organism>
<dbReference type="AlphaFoldDB" id="A0A2U3K5T2"/>
<gene>
    <name evidence="1" type="ORF">SBF1_1450013</name>
</gene>
<evidence type="ECO:0000313" key="1">
    <source>
        <dbReference type="EMBL" id="SPF35035.1"/>
    </source>
</evidence>
<proteinExistence type="predicted"/>
<protein>
    <submittedName>
        <fullName evidence="1">Uncharacterized protein</fullName>
    </submittedName>
</protein>
<dbReference type="Proteomes" id="UP000238916">
    <property type="component" value="Unassembled WGS sequence"/>
</dbReference>
<dbReference type="EMBL" id="OMOF01000052">
    <property type="protein sequence ID" value="SPF35035.1"/>
    <property type="molecule type" value="Genomic_DNA"/>
</dbReference>
<accession>A0A2U3K5T2</accession>